<reference evidence="1" key="1">
    <citation type="journal article" date="2021" name="Environ. Microbiol.">
        <title>New insights into the diversity and evolution of the archaeal mobilome from three complete genomes of Saccharolobus shibatae.</title>
        <authorList>
            <person name="Medvedeva S."/>
            <person name="Brandt D."/>
            <person name="Cvirkaite-Krupovic V."/>
            <person name="Liu Y."/>
            <person name="Severinov K."/>
            <person name="Ishino S."/>
            <person name="Ishino Y."/>
            <person name="Prangishvili D."/>
            <person name="Kalinowski J."/>
            <person name="Krupovic M."/>
        </authorList>
    </citation>
    <scope>NUCLEOTIDE SEQUENCE</scope>
    <source>
        <strain evidence="2">B12</strain>
        <plasmid evidence="1">pB12E5</plasmid>
    </source>
</reference>
<dbReference type="EMBL" id="CP077716">
    <property type="protein sequence ID" value="QXJ27131.1"/>
    <property type="molecule type" value="Genomic_DNA"/>
</dbReference>
<evidence type="ECO:0000313" key="2">
    <source>
        <dbReference type="EMBL" id="QXJ30024.1"/>
    </source>
</evidence>
<protein>
    <submittedName>
        <fullName evidence="1">Uncharacterized protein</fullName>
    </submittedName>
</protein>
<gene>
    <name evidence="2" type="ORF">J5U23_02913</name>
    <name evidence="1" type="ORF">J5U23_p2913</name>
</gene>
<sequence>MKKQENKYYIDETIRTIAQLMLDLDDLEFYSIKVLKNSN</sequence>
<dbReference type="KEGG" id="sshi:J5U23_02913"/>
<evidence type="ECO:0000313" key="1">
    <source>
        <dbReference type="EMBL" id="QXJ27131.1"/>
    </source>
</evidence>
<keyword evidence="1" id="KW-0614">Plasmid</keyword>
<name>A0A8F5BL43_SACSH</name>
<evidence type="ECO:0000313" key="3">
    <source>
        <dbReference type="Proteomes" id="UP000694018"/>
    </source>
</evidence>
<organism evidence="1 3">
    <name type="scientific">Saccharolobus shibatae (strain ATCC 51178 / DSM 5389 / JCM 8931 / NBRC 15437 / B12)</name>
    <name type="common">Sulfolobus shibatae</name>
    <dbReference type="NCBI Taxonomy" id="523848"/>
    <lineage>
        <taxon>Archaea</taxon>
        <taxon>Thermoproteota</taxon>
        <taxon>Thermoprotei</taxon>
        <taxon>Sulfolobales</taxon>
        <taxon>Sulfolobaceae</taxon>
        <taxon>Saccharolobus</taxon>
    </lineage>
</organism>
<dbReference type="AlphaFoldDB" id="A0A8F5BL43"/>
<dbReference type="Proteomes" id="UP000694018">
    <property type="component" value="Plasmid pB12E5"/>
</dbReference>
<accession>A0A8F5BL43</accession>
<dbReference type="KEGG" id="sshi:J5U23_p2913"/>
<proteinExistence type="predicted"/>
<geneLocation type="plasmid" evidence="1 3">
    <name>pB12E5</name>
</geneLocation>
<dbReference type="Proteomes" id="UP000694018">
    <property type="component" value="Chromosome"/>
</dbReference>
<dbReference type="EMBL" id="CP077717">
    <property type="protein sequence ID" value="QXJ30024.1"/>
    <property type="molecule type" value="Genomic_DNA"/>
</dbReference>